<evidence type="ECO:0000313" key="1">
    <source>
        <dbReference type="EMBL" id="OBA27839.1"/>
    </source>
</evidence>
<protein>
    <submittedName>
        <fullName evidence="1">Uncharacterized protein</fullName>
    </submittedName>
</protein>
<dbReference type="AlphaFoldDB" id="A0A1B7TGG9"/>
<organism evidence="1 2">
    <name type="scientific">Hanseniaspora valbyensis NRRL Y-1626</name>
    <dbReference type="NCBI Taxonomy" id="766949"/>
    <lineage>
        <taxon>Eukaryota</taxon>
        <taxon>Fungi</taxon>
        <taxon>Dikarya</taxon>
        <taxon>Ascomycota</taxon>
        <taxon>Saccharomycotina</taxon>
        <taxon>Saccharomycetes</taxon>
        <taxon>Saccharomycodales</taxon>
        <taxon>Saccharomycodaceae</taxon>
        <taxon>Hanseniaspora</taxon>
    </lineage>
</organism>
<comment type="caution">
    <text evidence="1">The sequence shown here is derived from an EMBL/GenBank/DDBJ whole genome shotgun (WGS) entry which is preliminary data.</text>
</comment>
<keyword evidence="2" id="KW-1185">Reference proteome</keyword>
<dbReference type="InterPro" id="IPR010530">
    <property type="entry name" value="B12D"/>
</dbReference>
<reference evidence="2" key="1">
    <citation type="journal article" date="2016" name="Proc. Natl. Acad. Sci. U.S.A.">
        <title>Comparative genomics of biotechnologically important yeasts.</title>
        <authorList>
            <person name="Riley R."/>
            <person name="Haridas S."/>
            <person name="Wolfe K.H."/>
            <person name="Lopes M.R."/>
            <person name="Hittinger C.T."/>
            <person name="Goeker M."/>
            <person name="Salamov A.A."/>
            <person name="Wisecaver J.H."/>
            <person name="Long T.M."/>
            <person name="Calvey C.H."/>
            <person name="Aerts A.L."/>
            <person name="Barry K.W."/>
            <person name="Choi C."/>
            <person name="Clum A."/>
            <person name="Coughlan A.Y."/>
            <person name="Deshpande S."/>
            <person name="Douglass A.P."/>
            <person name="Hanson S.J."/>
            <person name="Klenk H.-P."/>
            <person name="LaButti K.M."/>
            <person name="Lapidus A."/>
            <person name="Lindquist E.A."/>
            <person name="Lipzen A.M."/>
            <person name="Meier-Kolthoff J.P."/>
            <person name="Ohm R.A."/>
            <person name="Otillar R.P."/>
            <person name="Pangilinan J.L."/>
            <person name="Peng Y."/>
            <person name="Rokas A."/>
            <person name="Rosa C.A."/>
            <person name="Scheuner C."/>
            <person name="Sibirny A.A."/>
            <person name="Slot J.C."/>
            <person name="Stielow J.B."/>
            <person name="Sun H."/>
            <person name="Kurtzman C.P."/>
            <person name="Blackwell M."/>
            <person name="Grigoriev I.V."/>
            <person name="Jeffries T.W."/>
        </authorList>
    </citation>
    <scope>NUCLEOTIDE SEQUENCE [LARGE SCALE GENOMIC DNA]</scope>
    <source>
        <strain evidence="2">NRRL Y-1626</strain>
    </source>
</reference>
<evidence type="ECO:0000313" key="2">
    <source>
        <dbReference type="Proteomes" id="UP000092321"/>
    </source>
</evidence>
<dbReference type="OrthoDB" id="202195at2759"/>
<proteinExistence type="predicted"/>
<dbReference type="EMBL" id="LXPE01000006">
    <property type="protein sequence ID" value="OBA27839.1"/>
    <property type="molecule type" value="Genomic_DNA"/>
</dbReference>
<dbReference type="Proteomes" id="UP000092321">
    <property type="component" value="Unassembled WGS sequence"/>
</dbReference>
<dbReference type="Pfam" id="PF06522">
    <property type="entry name" value="B12D"/>
    <property type="match status" value="1"/>
</dbReference>
<gene>
    <name evidence="1" type="ORF">HANVADRAFT_51952</name>
</gene>
<accession>A0A1B7TGG9</accession>
<name>A0A1B7TGG9_9ASCO</name>
<sequence length="84" mass="9570">MFRQSLRLLQQETKKPSGIKIPTELAPLFAACGVAICSLSYFTYKKLRYDEGLRILKNPNQSRIDEVVNLSPETEVLDLNAEKK</sequence>